<accession>A0A176WQ96</accession>
<feature type="region of interest" description="Disordered" evidence="1">
    <location>
        <begin position="1"/>
        <end position="25"/>
    </location>
</feature>
<feature type="compositionally biased region" description="Basic residues" evidence="1">
    <location>
        <begin position="10"/>
        <end position="24"/>
    </location>
</feature>
<dbReference type="Proteomes" id="UP000077202">
    <property type="component" value="Unassembled WGS sequence"/>
</dbReference>
<gene>
    <name evidence="2" type="ORF">AXG93_1864s1210</name>
</gene>
<sequence length="170" mass="19320">MIGTDVTRLRMPKRRARPKKKANRKVVEFKSSEGSVAMTKGAASIADEDTREEMNLWTAGVEFLEVHAEDPIGGTVVESPEISSPQALEGVMRPEDEKKSLKEDPKELVVAILDFLEYNVVPLLKYLDEKREKYVILKEAEFYVELIRNRSHIKQAATMKTAKEVKRECA</sequence>
<evidence type="ECO:0000256" key="1">
    <source>
        <dbReference type="SAM" id="MobiDB-lite"/>
    </source>
</evidence>
<dbReference type="EMBL" id="LVLJ01000293">
    <property type="protein sequence ID" value="OAE34994.1"/>
    <property type="molecule type" value="Genomic_DNA"/>
</dbReference>
<organism evidence="2 3">
    <name type="scientific">Marchantia polymorpha subsp. ruderalis</name>
    <dbReference type="NCBI Taxonomy" id="1480154"/>
    <lineage>
        <taxon>Eukaryota</taxon>
        <taxon>Viridiplantae</taxon>
        <taxon>Streptophyta</taxon>
        <taxon>Embryophyta</taxon>
        <taxon>Marchantiophyta</taxon>
        <taxon>Marchantiopsida</taxon>
        <taxon>Marchantiidae</taxon>
        <taxon>Marchantiales</taxon>
        <taxon>Marchantiaceae</taxon>
        <taxon>Marchantia</taxon>
    </lineage>
</organism>
<comment type="caution">
    <text evidence="2">The sequence shown here is derived from an EMBL/GenBank/DDBJ whole genome shotgun (WGS) entry which is preliminary data.</text>
</comment>
<reference evidence="2" key="1">
    <citation type="submission" date="2016-03" db="EMBL/GenBank/DDBJ databases">
        <title>Mechanisms controlling the formation of the plant cell surface in tip-growing cells are functionally conserved among land plants.</title>
        <authorList>
            <person name="Honkanen S."/>
            <person name="Jones V.A."/>
            <person name="Morieri G."/>
            <person name="Champion C."/>
            <person name="Hetherington A.J."/>
            <person name="Kelly S."/>
            <person name="Saint-Marcoux D."/>
            <person name="Proust H."/>
            <person name="Prescott H."/>
            <person name="Dolan L."/>
        </authorList>
    </citation>
    <scope>NUCLEOTIDE SEQUENCE [LARGE SCALE GENOMIC DNA]</scope>
    <source>
        <tissue evidence="2">Whole gametophyte</tissue>
    </source>
</reference>
<dbReference type="AlphaFoldDB" id="A0A176WQ96"/>
<keyword evidence="3" id="KW-1185">Reference proteome</keyword>
<evidence type="ECO:0000313" key="2">
    <source>
        <dbReference type="EMBL" id="OAE34994.1"/>
    </source>
</evidence>
<proteinExistence type="predicted"/>
<name>A0A176WQ96_MARPO</name>
<protein>
    <submittedName>
        <fullName evidence="2">Uncharacterized protein</fullName>
    </submittedName>
</protein>
<evidence type="ECO:0000313" key="3">
    <source>
        <dbReference type="Proteomes" id="UP000077202"/>
    </source>
</evidence>